<dbReference type="EMBL" id="GBXM01029858">
    <property type="protein sequence ID" value="JAH78719.1"/>
    <property type="molecule type" value="Transcribed_RNA"/>
</dbReference>
<reference evidence="1" key="1">
    <citation type="submission" date="2014-11" db="EMBL/GenBank/DDBJ databases">
        <authorList>
            <person name="Amaro Gonzalez C."/>
        </authorList>
    </citation>
    <scope>NUCLEOTIDE SEQUENCE</scope>
</reference>
<evidence type="ECO:0000313" key="1">
    <source>
        <dbReference type="EMBL" id="JAH78719.1"/>
    </source>
</evidence>
<protein>
    <submittedName>
        <fullName evidence="1">Uncharacterized protein</fullName>
    </submittedName>
</protein>
<name>A0A0E9VKQ5_ANGAN</name>
<dbReference type="AlphaFoldDB" id="A0A0E9VKQ5"/>
<proteinExistence type="predicted"/>
<reference evidence="1" key="2">
    <citation type="journal article" date="2015" name="Fish Shellfish Immunol.">
        <title>Early steps in the European eel (Anguilla anguilla)-Vibrio vulnificus interaction in the gills: Role of the RtxA13 toxin.</title>
        <authorList>
            <person name="Callol A."/>
            <person name="Pajuelo D."/>
            <person name="Ebbesson L."/>
            <person name="Teles M."/>
            <person name="MacKenzie S."/>
            <person name="Amaro C."/>
        </authorList>
    </citation>
    <scope>NUCLEOTIDE SEQUENCE</scope>
</reference>
<accession>A0A0E9VKQ5</accession>
<organism evidence="1">
    <name type="scientific">Anguilla anguilla</name>
    <name type="common">European freshwater eel</name>
    <name type="synonym">Muraena anguilla</name>
    <dbReference type="NCBI Taxonomy" id="7936"/>
    <lineage>
        <taxon>Eukaryota</taxon>
        <taxon>Metazoa</taxon>
        <taxon>Chordata</taxon>
        <taxon>Craniata</taxon>
        <taxon>Vertebrata</taxon>
        <taxon>Euteleostomi</taxon>
        <taxon>Actinopterygii</taxon>
        <taxon>Neopterygii</taxon>
        <taxon>Teleostei</taxon>
        <taxon>Anguilliformes</taxon>
        <taxon>Anguillidae</taxon>
        <taxon>Anguilla</taxon>
    </lineage>
</organism>
<sequence length="21" mass="2642">MMCDRHTEYLEHHLHFLNSNN</sequence>